<reference evidence="2 4" key="1">
    <citation type="journal article" date="2012" name="Nature">
        <title>Algal genomes reveal evolutionary mosaicism and the fate of nucleomorphs.</title>
        <authorList>
            <consortium name="DOE Joint Genome Institute"/>
            <person name="Curtis B.A."/>
            <person name="Tanifuji G."/>
            <person name="Burki F."/>
            <person name="Gruber A."/>
            <person name="Irimia M."/>
            <person name="Maruyama S."/>
            <person name="Arias M.C."/>
            <person name="Ball S.G."/>
            <person name="Gile G.H."/>
            <person name="Hirakawa Y."/>
            <person name="Hopkins J.F."/>
            <person name="Kuo A."/>
            <person name="Rensing S.A."/>
            <person name="Schmutz J."/>
            <person name="Symeonidi A."/>
            <person name="Elias M."/>
            <person name="Eveleigh R.J."/>
            <person name="Herman E.K."/>
            <person name="Klute M.J."/>
            <person name="Nakayama T."/>
            <person name="Obornik M."/>
            <person name="Reyes-Prieto A."/>
            <person name="Armbrust E.V."/>
            <person name="Aves S.J."/>
            <person name="Beiko R.G."/>
            <person name="Coutinho P."/>
            <person name="Dacks J.B."/>
            <person name="Durnford D.G."/>
            <person name="Fast N.M."/>
            <person name="Green B.R."/>
            <person name="Grisdale C.J."/>
            <person name="Hempel F."/>
            <person name="Henrissat B."/>
            <person name="Hoppner M.P."/>
            <person name="Ishida K."/>
            <person name="Kim E."/>
            <person name="Koreny L."/>
            <person name="Kroth P.G."/>
            <person name="Liu Y."/>
            <person name="Malik S.B."/>
            <person name="Maier U.G."/>
            <person name="McRose D."/>
            <person name="Mock T."/>
            <person name="Neilson J.A."/>
            <person name="Onodera N.T."/>
            <person name="Poole A.M."/>
            <person name="Pritham E.J."/>
            <person name="Richards T.A."/>
            <person name="Rocap G."/>
            <person name="Roy S.W."/>
            <person name="Sarai C."/>
            <person name="Schaack S."/>
            <person name="Shirato S."/>
            <person name="Slamovits C.H."/>
            <person name="Spencer D.F."/>
            <person name="Suzuki S."/>
            <person name="Worden A.Z."/>
            <person name="Zauner S."/>
            <person name="Barry K."/>
            <person name="Bell C."/>
            <person name="Bharti A.K."/>
            <person name="Crow J.A."/>
            <person name="Grimwood J."/>
            <person name="Kramer R."/>
            <person name="Lindquist E."/>
            <person name="Lucas S."/>
            <person name="Salamov A."/>
            <person name="McFadden G.I."/>
            <person name="Lane C.E."/>
            <person name="Keeling P.J."/>
            <person name="Gray M.W."/>
            <person name="Grigoriev I.V."/>
            <person name="Archibald J.M."/>
        </authorList>
    </citation>
    <scope>NUCLEOTIDE SEQUENCE</scope>
    <source>
        <strain evidence="2 4">CCMP2712</strain>
    </source>
</reference>
<dbReference type="Proteomes" id="UP000011087">
    <property type="component" value="Unassembled WGS sequence"/>
</dbReference>
<dbReference type="PANTHER" id="PTHR15665">
    <property type="entry name" value="ASTEROID PROTEIN"/>
    <property type="match status" value="1"/>
</dbReference>
<reference evidence="3" key="3">
    <citation type="submission" date="2015-06" db="UniProtKB">
        <authorList>
            <consortium name="EnsemblProtists"/>
        </authorList>
    </citation>
    <scope>IDENTIFICATION</scope>
</reference>
<dbReference type="InterPro" id="IPR026832">
    <property type="entry name" value="Asteroid"/>
</dbReference>
<evidence type="ECO:0008006" key="5">
    <source>
        <dbReference type="Google" id="ProtNLM"/>
    </source>
</evidence>
<dbReference type="GeneID" id="17289244"/>
<reference evidence="4" key="2">
    <citation type="submission" date="2012-11" db="EMBL/GenBank/DDBJ databases">
        <authorList>
            <person name="Kuo A."/>
            <person name="Curtis B.A."/>
            <person name="Tanifuji G."/>
            <person name="Burki F."/>
            <person name="Gruber A."/>
            <person name="Irimia M."/>
            <person name="Maruyama S."/>
            <person name="Arias M.C."/>
            <person name="Ball S.G."/>
            <person name="Gile G.H."/>
            <person name="Hirakawa Y."/>
            <person name="Hopkins J.F."/>
            <person name="Rensing S.A."/>
            <person name="Schmutz J."/>
            <person name="Symeonidi A."/>
            <person name="Elias M."/>
            <person name="Eveleigh R.J."/>
            <person name="Herman E.K."/>
            <person name="Klute M.J."/>
            <person name="Nakayama T."/>
            <person name="Obornik M."/>
            <person name="Reyes-Prieto A."/>
            <person name="Armbrust E.V."/>
            <person name="Aves S.J."/>
            <person name="Beiko R.G."/>
            <person name="Coutinho P."/>
            <person name="Dacks J.B."/>
            <person name="Durnford D.G."/>
            <person name="Fast N.M."/>
            <person name="Green B.R."/>
            <person name="Grisdale C."/>
            <person name="Hempe F."/>
            <person name="Henrissat B."/>
            <person name="Hoppner M.P."/>
            <person name="Ishida K.-I."/>
            <person name="Kim E."/>
            <person name="Koreny L."/>
            <person name="Kroth P.G."/>
            <person name="Liu Y."/>
            <person name="Malik S.-B."/>
            <person name="Maier U.G."/>
            <person name="McRose D."/>
            <person name="Mock T."/>
            <person name="Neilson J.A."/>
            <person name="Onodera N.T."/>
            <person name="Poole A.M."/>
            <person name="Pritham E.J."/>
            <person name="Richards T.A."/>
            <person name="Rocap G."/>
            <person name="Roy S.W."/>
            <person name="Sarai C."/>
            <person name="Schaack S."/>
            <person name="Shirato S."/>
            <person name="Slamovits C.H."/>
            <person name="Spencer D.F."/>
            <person name="Suzuki S."/>
            <person name="Worden A.Z."/>
            <person name="Zauner S."/>
            <person name="Barry K."/>
            <person name="Bell C."/>
            <person name="Bharti A.K."/>
            <person name="Crow J.A."/>
            <person name="Grimwood J."/>
            <person name="Kramer R."/>
            <person name="Lindquist E."/>
            <person name="Lucas S."/>
            <person name="Salamov A."/>
            <person name="McFadden G.I."/>
            <person name="Lane C.E."/>
            <person name="Keeling P.J."/>
            <person name="Gray M.W."/>
            <person name="Grigoriev I.V."/>
            <person name="Archibald J.M."/>
        </authorList>
    </citation>
    <scope>NUCLEOTIDE SEQUENCE</scope>
    <source>
        <strain evidence="4">CCMP2712</strain>
    </source>
</reference>
<keyword evidence="4" id="KW-1185">Reference proteome</keyword>
<dbReference type="EMBL" id="JH993185">
    <property type="protein sequence ID" value="EKX32519.1"/>
    <property type="molecule type" value="Genomic_DNA"/>
</dbReference>
<sequence>MGIRGLHSLCSSQANELADAVNITIMSRERVTKGERRPIIIIDGMFLIFHIFQKLDVTWHWLLGGEYKMFAAELEKFIKDMQTCEVDIVVVLDPARGSEGLQKKKSEHEKRFADRSENMDKIISCIQKNEDPESLDEVEWSLEE</sequence>
<evidence type="ECO:0000313" key="2">
    <source>
        <dbReference type="EMBL" id="EKX32519.1"/>
    </source>
</evidence>
<name>L1I9D5_GUITC</name>
<evidence type="ECO:0000256" key="1">
    <source>
        <dbReference type="ARBA" id="ARBA00007398"/>
    </source>
</evidence>
<organism evidence="2">
    <name type="scientific">Guillardia theta (strain CCMP2712)</name>
    <name type="common">Cryptophyte</name>
    <dbReference type="NCBI Taxonomy" id="905079"/>
    <lineage>
        <taxon>Eukaryota</taxon>
        <taxon>Cryptophyceae</taxon>
        <taxon>Pyrenomonadales</taxon>
        <taxon>Geminigeraceae</taxon>
        <taxon>Guillardia</taxon>
    </lineage>
</organism>
<proteinExistence type="inferred from homology"/>
<dbReference type="RefSeq" id="XP_005819499.1">
    <property type="nucleotide sequence ID" value="XM_005819442.1"/>
</dbReference>
<evidence type="ECO:0000313" key="3">
    <source>
        <dbReference type="EnsemblProtists" id="EKX32519"/>
    </source>
</evidence>
<dbReference type="AlphaFoldDB" id="L1I9D5"/>
<dbReference type="EnsemblProtists" id="EKX32519">
    <property type="protein sequence ID" value="EKX32519"/>
    <property type="gene ID" value="GUITHDRAFT_121306"/>
</dbReference>
<dbReference type="Gene3D" id="3.40.50.1010">
    <property type="entry name" value="5'-nuclease"/>
    <property type="match status" value="1"/>
</dbReference>
<protein>
    <recommendedName>
        <fullName evidence="5">XPG N-terminal domain-containing protein</fullName>
    </recommendedName>
</protein>
<dbReference type="HOGENOM" id="CLU_1800141_0_0_1"/>
<comment type="similarity">
    <text evidence="1">Belongs to the asteroid family.</text>
</comment>
<dbReference type="KEGG" id="gtt:GUITHDRAFT_121306"/>
<dbReference type="PaxDb" id="55529-EKX32519"/>
<accession>L1I9D5</accession>
<gene>
    <name evidence="2" type="ORF">GUITHDRAFT_121306</name>
</gene>
<dbReference type="PANTHER" id="PTHR15665:SF1">
    <property type="entry name" value="PROTEIN ASTEROID HOMOLOG 1"/>
    <property type="match status" value="1"/>
</dbReference>
<evidence type="ECO:0000313" key="4">
    <source>
        <dbReference type="Proteomes" id="UP000011087"/>
    </source>
</evidence>
<dbReference type="InterPro" id="IPR029060">
    <property type="entry name" value="PIN-like_dom_sf"/>
</dbReference>
<dbReference type="SUPFAM" id="SSF88723">
    <property type="entry name" value="PIN domain-like"/>
    <property type="match status" value="1"/>
</dbReference>